<protein>
    <recommendedName>
        <fullName evidence="11">Mannosyltransferase</fullName>
        <ecNumber evidence="11">2.4.1.-</ecNumber>
    </recommendedName>
</protein>
<gene>
    <name evidence="13" type="ORF">CTEN210_03385</name>
</gene>
<keyword evidence="3" id="KW-0337">GPI-anchor biosynthesis</keyword>
<keyword evidence="6 11" id="KW-0812">Transmembrane</keyword>
<dbReference type="GO" id="GO:0000026">
    <property type="term" value="F:alpha-1,2-mannosyltransferase activity"/>
    <property type="evidence" value="ECO:0007669"/>
    <property type="project" value="TreeGrafter"/>
</dbReference>
<proteinExistence type="inferred from homology"/>
<comment type="similarity">
    <text evidence="10">Belongs to the glycosyltransferase 22 family. PIGZ subfamily.</text>
</comment>
<evidence type="ECO:0000256" key="7">
    <source>
        <dbReference type="ARBA" id="ARBA00022824"/>
    </source>
</evidence>
<name>A0AAD3CL63_9STRA</name>
<feature type="transmembrane region" description="Helical" evidence="11">
    <location>
        <begin position="233"/>
        <end position="261"/>
    </location>
</feature>
<feature type="transmembrane region" description="Helical" evidence="11">
    <location>
        <begin position="388"/>
        <end position="404"/>
    </location>
</feature>
<dbReference type="GO" id="GO:0006506">
    <property type="term" value="P:GPI anchor biosynthetic process"/>
    <property type="evidence" value="ECO:0007669"/>
    <property type="project" value="UniProtKB-KW"/>
</dbReference>
<dbReference type="GO" id="GO:0005789">
    <property type="term" value="C:endoplasmic reticulum membrane"/>
    <property type="evidence" value="ECO:0007669"/>
    <property type="project" value="UniProtKB-SubCell"/>
</dbReference>
<keyword evidence="8 11" id="KW-1133">Transmembrane helix</keyword>
<dbReference type="InterPro" id="IPR005599">
    <property type="entry name" value="GPI_mannosylTrfase"/>
</dbReference>
<feature type="chain" id="PRO_5042056572" description="Mannosyltransferase" evidence="12">
    <location>
        <begin position="26"/>
        <end position="613"/>
    </location>
</feature>
<reference evidence="13 14" key="1">
    <citation type="journal article" date="2021" name="Sci. Rep.">
        <title>The genome of the diatom Chaetoceros tenuissimus carries an ancient integrated fragment of an extant virus.</title>
        <authorList>
            <person name="Hongo Y."/>
            <person name="Kimura K."/>
            <person name="Takaki Y."/>
            <person name="Yoshida Y."/>
            <person name="Baba S."/>
            <person name="Kobayashi G."/>
            <person name="Nagasaki K."/>
            <person name="Hano T."/>
            <person name="Tomaru Y."/>
        </authorList>
    </citation>
    <scope>NUCLEOTIDE SEQUENCE [LARGE SCALE GENOMIC DNA]</scope>
    <source>
        <strain evidence="13 14">NIES-3715</strain>
    </source>
</reference>
<comment type="caution">
    <text evidence="13">The sequence shown here is derived from an EMBL/GenBank/DDBJ whole genome shotgun (WGS) entry which is preliminary data.</text>
</comment>
<evidence type="ECO:0000256" key="5">
    <source>
        <dbReference type="ARBA" id="ARBA00022679"/>
    </source>
</evidence>
<evidence type="ECO:0000313" key="14">
    <source>
        <dbReference type="Proteomes" id="UP001054902"/>
    </source>
</evidence>
<dbReference type="PANTHER" id="PTHR22760">
    <property type="entry name" value="GLYCOSYLTRANSFERASE"/>
    <property type="match status" value="1"/>
</dbReference>
<feature type="transmembrane region" description="Helical" evidence="11">
    <location>
        <begin position="346"/>
        <end position="368"/>
    </location>
</feature>
<keyword evidence="5" id="KW-0808">Transferase</keyword>
<keyword evidence="7 11" id="KW-0256">Endoplasmic reticulum</keyword>
<dbReference type="EC" id="2.4.1.-" evidence="11"/>
<evidence type="ECO:0000256" key="4">
    <source>
        <dbReference type="ARBA" id="ARBA00022676"/>
    </source>
</evidence>
<keyword evidence="9 11" id="KW-0472">Membrane</keyword>
<dbReference type="EMBL" id="BLLK01000022">
    <property type="protein sequence ID" value="GFH46911.1"/>
    <property type="molecule type" value="Genomic_DNA"/>
</dbReference>
<evidence type="ECO:0000256" key="11">
    <source>
        <dbReference type="RuleBase" id="RU363075"/>
    </source>
</evidence>
<evidence type="ECO:0000313" key="13">
    <source>
        <dbReference type="EMBL" id="GFH46911.1"/>
    </source>
</evidence>
<evidence type="ECO:0000256" key="12">
    <source>
        <dbReference type="SAM" id="SignalP"/>
    </source>
</evidence>
<keyword evidence="14" id="KW-1185">Reference proteome</keyword>
<evidence type="ECO:0000256" key="10">
    <source>
        <dbReference type="ARBA" id="ARBA00038466"/>
    </source>
</evidence>
<evidence type="ECO:0000256" key="6">
    <source>
        <dbReference type="ARBA" id="ARBA00022692"/>
    </source>
</evidence>
<evidence type="ECO:0000256" key="1">
    <source>
        <dbReference type="ARBA" id="ARBA00004477"/>
    </source>
</evidence>
<keyword evidence="12" id="KW-0732">Signal</keyword>
<dbReference type="AlphaFoldDB" id="A0AAD3CL63"/>
<evidence type="ECO:0000256" key="2">
    <source>
        <dbReference type="ARBA" id="ARBA00004687"/>
    </source>
</evidence>
<feature type="transmembrane region" description="Helical" evidence="11">
    <location>
        <begin position="436"/>
        <end position="454"/>
    </location>
</feature>
<comment type="pathway">
    <text evidence="2">Glycolipid biosynthesis; glycosylphosphatidylinositol-anchor biosynthesis.</text>
</comment>
<feature type="transmembrane region" description="Helical" evidence="11">
    <location>
        <begin position="132"/>
        <end position="153"/>
    </location>
</feature>
<sequence>MRSILYLILLVLRLILVIQPGYIHPDEFFQGGQELFFGIPKQKDTIQNSIKQPTSYMKISLINENMYKSPIVGIKIDGITATWEFQVGNELRSIVPPTIMTLIPTWIYSIIFKKCDSDQLLHECLTGFEILIIPRLFMAILSMLSVDICIWYISNAKKRSNDFKESRSVLNISGELLVLASSWVTLCFLNRPFTNSLETMCLSMLCMVVVRDFKFLNVRQDSLKPSLLNPLLMGVIGAFGLWTRFTFCIFAFPAVVCFFLERWSSMKGLFEKLRITMTTFLTIATSFTITSLYFIYEDSRFYNLLQALSNGELPENLLSISITPWNAFRYNSKVSNLNDHGLHPRYLHVLVNLPMLFGPLCIIFFYNLLKRYSSKKSKSRLGERIDRMMYSILLFGIFVLSCAPHQEPRFLVPLTIPVVVIFGEKILHTEKYRRSLVAIWILFNIACFIFFGTLHQGSIQSSLLTMPQLISSKSVTPSTIVYYKTYMPPTFLYQHLQHDKAFQCQESNDFCLSSAMAVESSSSNMEILDAHDTPLDDLMNMLKSALSSSEALNNSLYLVAPRTIVERLPLDDFFVDELWGSFQISTENPPDNSSLSTIYEDFKLCIYNIVMKM</sequence>
<dbReference type="PANTHER" id="PTHR22760:SF3">
    <property type="entry name" value="GPI MANNOSYLTRANSFERASE 4"/>
    <property type="match status" value="1"/>
</dbReference>
<evidence type="ECO:0000256" key="8">
    <source>
        <dbReference type="ARBA" id="ARBA00022989"/>
    </source>
</evidence>
<feature type="signal peptide" evidence="12">
    <location>
        <begin position="1"/>
        <end position="25"/>
    </location>
</feature>
<keyword evidence="4 11" id="KW-0328">Glycosyltransferase</keyword>
<organism evidence="13 14">
    <name type="scientific">Chaetoceros tenuissimus</name>
    <dbReference type="NCBI Taxonomy" id="426638"/>
    <lineage>
        <taxon>Eukaryota</taxon>
        <taxon>Sar</taxon>
        <taxon>Stramenopiles</taxon>
        <taxon>Ochrophyta</taxon>
        <taxon>Bacillariophyta</taxon>
        <taxon>Coscinodiscophyceae</taxon>
        <taxon>Chaetocerotophycidae</taxon>
        <taxon>Chaetocerotales</taxon>
        <taxon>Chaetocerotaceae</taxon>
        <taxon>Chaetoceros</taxon>
    </lineage>
</organism>
<feature type="transmembrane region" description="Helical" evidence="11">
    <location>
        <begin position="94"/>
        <end position="111"/>
    </location>
</feature>
<evidence type="ECO:0000256" key="3">
    <source>
        <dbReference type="ARBA" id="ARBA00022502"/>
    </source>
</evidence>
<evidence type="ECO:0000256" key="9">
    <source>
        <dbReference type="ARBA" id="ARBA00023136"/>
    </source>
</evidence>
<feature type="transmembrane region" description="Helical" evidence="11">
    <location>
        <begin position="410"/>
        <end position="427"/>
    </location>
</feature>
<dbReference type="Pfam" id="PF03901">
    <property type="entry name" value="Glyco_transf_22"/>
    <property type="match status" value="1"/>
</dbReference>
<dbReference type="Proteomes" id="UP001054902">
    <property type="component" value="Unassembled WGS sequence"/>
</dbReference>
<feature type="transmembrane region" description="Helical" evidence="11">
    <location>
        <begin position="273"/>
        <end position="296"/>
    </location>
</feature>
<comment type="subcellular location">
    <subcellularLocation>
        <location evidence="1 11">Endoplasmic reticulum membrane</location>
        <topology evidence="1 11">Multi-pass membrane protein</topology>
    </subcellularLocation>
</comment>
<accession>A0AAD3CL63</accession>